<sequence length="251" mass="27584">MAACAAPGPGHSPEEPFDPYEKTNRKIHEFNRSLDRAVIRPAGRGYSNFLPDDIETLIGRFAFNLSLPGSIVNNILQGNGRGATEDTYRFVVNSTMGLGGFFDPATEIGMPEATDADFGETLYVWGVREGGYVELPLLGPSTERAAWGKVVDVFTNPLTYALDSPENYYGTVASVSSRLSDRGRFSDTIDSILYESADSYAQARSLYLQNRRFELGQGREGSYLDPYDAPYGTAEDPYDLPTGSYGDPYDE</sequence>
<evidence type="ECO:0000313" key="4">
    <source>
        <dbReference type="EMBL" id="SHL37271.1"/>
    </source>
</evidence>
<dbReference type="PRINTS" id="PR01805">
    <property type="entry name" value="VACJLIPOPROT"/>
</dbReference>
<dbReference type="AlphaFoldDB" id="A0A1M7A3E4"/>
<keyword evidence="2" id="KW-0732">Signal</keyword>
<gene>
    <name evidence="4" type="ORF">SAMN05443432_101283</name>
</gene>
<proteinExistence type="inferred from homology"/>
<comment type="similarity">
    <text evidence="1">Belongs to the MlaA family.</text>
</comment>
<evidence type="ECO:0000256" key="2">
    <source>
        <dbReference type="ARBA" id="ARBA00022729"/>
    </source>
</evidence>
<dbReference type="RefSeq" id="WP_149777878.1">
    <property type="nucleotide sequence ID" value="NZ_FRCB01000001.1"/>
</dbReference>
<feature type="region of interest" description="Disordered" evidence="3">
    <location>
        <begin position="224"/>
        <end position="251"/>
    </location>
</feature>
<dbReference type="EMBL" id="FRCB01000001">
    <property type="protein sequence ID" value="SHL37271.1"/>
    <property type="molecule type" value="Genomic_DNA"/>
</dbReference>
<reference evidence="4 5" key="1">
    <citation type="submission" date="2016-11" db="EMBL/GenBank/DDBJ databases">
        <authorList>
            <person name="Varghese N."/>
            <person name="Submissions S."/>
        </authorList>
    </citation>
    <scope>NUCLEOTIDE SEQUENCE [LARGE SCALE GENOMIC DNA]</scope>
    <source>
        <strain evidence="4 5">DSM 28249</strain>
    </source>
</reference>
<evidence type="ECO:0000313" key="5">
    <source>
        <dbReference type="Proteomes" id="UP000322545"/>
    </source>
</evidence>
<feature type="region of interest" description="Disordered" evidence="3">
    <location>
        <begin position="1"/>
        <end position="20"/>
    </location>
</feature>
<protein>
    <submittedName>
        <fullName evidence="4">Phospholipid-binding lipoprotein MlaA</fullName>
    </submittedName>
</protein>
<evidence type="ECO:0000256" key="3">
    <source>
        <dbReference type="SAM" id="MobiDB-lite"/>
    </source>
</evidence>
<dbReference type="GO" id="GO:0120010">
    <property type="term" value="P:intermembrane phospholipid transfer"/>
    <property type="evidence" value="ECO:0007669"/>
    <property type="project" value="TreeGrafter"/>
</dbReference>
<evidence type="ECO:0000256" key="1">
    <source>
        <dbReference type="ARBA" id="ARBA00010634"/>
    </source>
</evidence>
<organism evidence="4 5">
    <name type="scientific">Roseovarius litoreus</name>
    <dbReference type="NCBI Taxonomy" id="1155722"/>
    <lineage>
        <taxon>Bacteria</taxon>
        <taxon>Pseudomonadati</taxon>
        <taxon>Pseudomonadota</taxon>
        <taxon>Alphaproteobacteria</taxon>
        <taxon>Rhodobacterales</taxon>
        <taxon>Roseobacteraceae</taxon>
        <taxon>Roseovarius</taxon>
    </lineage>
</organism>
<name>A0A1M7A3E4_9RHOB</name>
<dbReference type="Proteomes" id="UP000322545">
    <property type="component" value="Unassembled WGS sequence"/>
</dbReference>
<dbReference type="GO" id="GO:0016020">
    <property type="term" value="C:membrane"/>
    <property type="evidence" value="ECO:0007669"/>
    <property type="project" value="InterPro"/>
</dbReference>
<keyword evidence="5" id="KW-1185">Reference proteome</keyword>
<dbReference type="Pfam" id="PF04333">
    <property type="entry name" value="MlaA"/>
    <property type="match status" value="1"/>
</dbReference>
<dbReference type="InterPro" id="IPR007428">
    <property type="entry name" value="MlaA"/>
</dbReference>
<dbReference type="PANTHER" id="PTHR30035">
    <property type="entry name" value="LIPOPROTEIN VACJ-RELATED"/>
    <property type="match status" value="1"/>
</dbReference>
<keyword evidence="4" id="KW-0449">Lipoprotein</keyword>
<dbReference type="PANTHER" id="PTHR30035:SF3">
    <property type="entry name" value="INTERMEMBRANE PHOSPHOLIPID TRANSPORT SYSTEM LIPOPROTEIN MLAA"/>
    <property type="match status" value="1"/>
</dbReference>
<accession>A0A1M7A3E4</accession>